<dbReference type="GO" id="GO:0036297">
    <property type="term" value="P:interstrand cross-link repair"/>
    <property type="evidence" value="ECO:0007669"/>
    <property type="project" value="TreeGrafter"/>
</dbReference>
<reference evidence="6" key="3">
    <citation type="submission" date="2015-02" db="UniProtKB">
        <authorList>
            <consortium name="EnsemblProtists"/>
        </authorList>
    </citation>
    <scope>IDENTIFICATION</scope>
    <source>
        <strain evidence="6">DAOM BR144</strain>
    </source>
</reference>
<dbReference type="InterPro" id="IPR016024">
    <property type="entry name" value="ARM-type_fold"/>
</dbReference>
<dbReference type="GO" id="GO:0000793">
    <property type="term" value="C:condensed chromosome"/>
    <property type="evidence" value="ECO:0007669"/>
    <property type="project" value="TreeGrafter"/>
</dbReference>
<dbReference type="GO" id="GO:1990918">
    <property type="term" value="P:double-strand break repair involved in meiotic recombination"/>
    <property type="evidence" value="ECO:0007669"/>
    <property type="project" value="TreeGrafter"/>
</dbReference>
<dbReference type="InterPro" id="IPR029448">
    <property type="entry name" value="FANCD2"/>
</dbReference>
<reference evidence="7" key="1">
    <citation type="journal article" date="2010" name="Genome Biol.">
        <title>Genome sequence of the necrotrophic plant pathogen Pythium ultimum reveals original pathogenicity mechanisms and effector repertoire.</title>
        <authorList>
            <person name="Levesque C.A."/>
            <person name="Brouwer H."/>
            <person name="Cano L."/>
            <person name="Hamilton J.P."/>
            <person name="Holt C."/>
            <person name="Huitema E."/>
            <person name="Raffaele S."/>
            <person name="Robideau G.P."/>
            <person name="Thines M."/>
            <person name="Win J."/>
            <person name="Zerillo M.M."/>
            <person name="Beakes G.W."/>
            <person name="Boore J.L."/>
            <person name="Busam D."/>
            <person name="Dumas B."/>
            <person name="Ferriera S."/>
            <person name="Fuerstenberg S.I."/>
            <person name="Gachon C.M."/>
            <person name="Gaulin E."/>
            <person name="Govers F."/>
            <person name="Grenville-Briggs L."/>
            <person name="Horner N."/>
            <person name="Hostetler J."/>
            <person name="Jiang R.H."/>
            <person name="Johnson J."/>
            <person name="Krajaejun T."/>
            <person name="Lin H."/>
            <person name="Meijer H.J."/>
            <person name="Moore B."/>
            <person name="Morris P."/>
            <person name="Phuntmart V."/>
            <person name="Puiu D."/>
            <person name="Shetty J."/>
            <person name="Stajich J.E."/>
            <person name="Tripathy S."/>
            <person name="Wawra S."/>
            <person name="van West P."/>
            <person name="Whitty B.R."/>
            <person name="Coutinho P.M."/>
            <person name="Henrissat B."/>
            <person name="Martin F."/>
            <person name="Thomas P.D."/>
            <person name="Tyler B.M."/>
            <person name="De Vries R.P."/>
            <person name="Kamoun S."/>
            <person name="Yandell M."/>
            <person name="Tisserat N."/>
            <person name="Buell C.R."/>
        </authorList>
    </citation>
    <scope>NUCLEOTIDE SEQUENCE</scope>
    <source>
        <strain evidence="7">DAOM:BR144</strain>
    </source>
</reference>
<dbReference type="HOGENOM" id="CLU_037288_0_0_1"/>
<dbReference type="PANTHER" id="PTHR32086:SF0">
    <property type="entry name" value="FANCONI ANEMIA GROUP D2 PROTEIN"/>
    <property type="match status" value="1"/>
</dbReference>
<dbReference type="GO" id="GO:0070182">
    <property type="term" value="F:DNA polymerase binding"/>
    <property type="evidence" value="ECO:0007669"/>
    <property type="project" value="TreeGrafter"/>
</dbReference>
<evidence type="ECO:0000313" key="7">
    <source>
        <dbReference type="Proteomes" id="UP000019132"/>
    </source>
</evidence>
<dbReference type="GO" id="GO:0007129">
    <property type="term" value="P:homologous chromosome pairing at meiosis"/>
    <property type="evidence" value="ECO:0007669"/>
    <property type="project" value="TreeGrafter"/>
</dbReference>
<evidence type="ECO:0000313" key="6">
    <source>
        <dbReference type="EnsemblProtists" id="PYU1_T009140"/>
    </source>
</evidence>
<dbReference type="InParanoid" id="K3WVZ2"/>
<accession>K3WVZ2</accession>
<keyword evidence="2" id="KW-1017">Isopeptide bond</keyword>
<evidence type="ECO:0000256" key="4">
    <source>
        <dbReference type="ARBA" id="ARBA00023242"/>
    </source>
</evidence>
<dbReference type="Proteomes" id="UP000019132">
    <property type="component" value="Unassembled WGS sequence"/>
</dbReference>
<evidence type="ECO:0000256" key="3">
    <source>
        <dbReference type="ARBA" id="ARBA00022843"/>
    </source>
</evidence>
<comment type="similarity">
    <text evidence="5">Belongs to the Fanconi anemia protein FANCD2 family.</text>
</comment>
<dbReference type="EMBL" id="GL376632">
    <property type="status" value="NOT_ANNOTATED_CDS"/>
    <property type="molecule type" value="Genomic_DNA"/>
</dbReference>
<protein>
    <submittedName>
        <fullName evidence="6">Uncharacterized protein</fullName>
    </submittedName>
</protein>
<keyword evidence="7" id="KW-1185">Reference proteome</keyword>
<keyword evidence="3" id="KW-0832">Ubl conjugation</keyword>
<evidence type="ECO:0000256" key="2">
    <source>
        <dbReference type="ARBA" id="ARBA00022499"/>
    </source>
</evidence>
<dbReference type="Pfam" id="PF14631">
    <property type="entry name" value="FancD2"/>
    <property type="match status" value="1"/>
</dbReference>
<dbReference type="GO" id="GO:0005634">
    <property type="term" value="C:nucleus"/>
    <property type="evidence" value="ECO:0007669"/>
    <property type="project" value="UniProtKB-SubCell"/>
</dbReference>
<sequence>MEKNIPKLILRELRWMDLVVDSQQLLEKLLGALPAFSPSLQRDVIYILPEIASDEDGLIVVNALLDLIRSDAGLVVCCIEALGNFNVLNEQTASVVQCVLDRLDSSPLTDLPAIVKYLVQEAPATNMDDIVDQLRDKLSATLAFEDASRSGGRNSGGNEEALVLGSIVQGFYFREELLKMFVAKIQATGPGASPLRLLDVWVLIGAHRIPKHQDKMAKLLKKKVHTRVLSVELMIRCIQSHTNALKAYFPSLLQLGSMLLSQTSDDACLNMGSVLYELLFEEFSTRCGDEVSNNQTVFYQGE</sequence>
<dbReference type="AlphaFoldDB" id="K3WVZ2"/>
<name>K3WVZ2_GLOUD</name>
<reference evidence="7" key="2">
    <citation type="submission" date="2010-04" db="EMBL/GenBank/DDBJ databases">
        <authorList>
            <person name="Buell R."/>
            <person name="Hamilton J."/>
            <person name="Hostetler J."/>
        </authorList>
    </citation>
    <scope>NUCLEOTIDE SEQUENCE [LARGE SCALE GENOMIC DNA]</scope>
    <source>
        <strain evidence="7">DAOM:BR144</strain>
    </source>
</reference>
<dbReference type="OMA" id="ELMIRCI"/>
<keyword evidence="4" id="KW-0539">Nucleus</keyword>
<dbReference type="VEuPathDB" id="FungiDB:PYU1_G009122"/>
<evidence type="ECO:0000256" key="1">
    <source>
        <dbReference type="ARBA" id="ARBA00004123"/>
    </source>
</evidence>
<dbReference type="STRING" id="431595.K3WVZ2"/>
<organism evidence="6 7">
    <name type="scientific">Globisporangium ultimum (strain ATCC 200006 / CBS 805.95 / DAOM BR144)</name>
    <name type="common">Pythium ultimum</name>
    <dbReference type="NCBI Taxonomy" id="431595"/>
    <lineage>
        <taxon>Eukaryota</taxon>
        <taxon>Sar</taxon>
        <taxon>Stramenopiles</taxon>
        <taxon>Oomycota</taxon>
        <taxon>Peronosporomycetes</taxon>
        <taxon>Pythiales</taxon>
        <taxon>Pythiaceae</taxon>
        <taxon>Globisporangium</taxon>
    </lineage>
</organism>
<comment type="subcellular location">
    <subcellularLocation>
        <location evidence="1">Nucleus</location>
    </subcellularLocation>
</comment>
<dbReference type="EnsemblProtists" id="PYU1_T009140">
    <property type="protein sequence ID" value="PYU1_T009140"/>
    <property type="gene ID" value="PYU1_G009122"/>
</dbReference>
<dbReference type="eggNOG" id="KOG4712">
    <property type="taxonomic scope" value="Eukaryota"/>
</dbReference>
<dbReference type="PANTHER" id="PTHR32086">
    <property type="entry name" value="FANCONI ANEMIA GROUP D2 PROTEIN"/>
    <property type="match status" value="1"/>
</dbReference>
<proteinExistence type="inferred from homology"/>
<dbReference type="SUPFAM" id="SSF48371">
    <property type="entry name" value="ARM repeat"/>
    <property type="match status" value="1"/>
</dbReference>
<dbReference type="GO" id="GO:0031573">
    <property type="term" value="P:mitotic intra-S DNA damage checkpoint signaling"/>
    <property type="evidence" value="ECO:0007669"/>
    <property type="project" value="TreeGrafter"/>
</dbReference>
<evidence type="ECO:0000256" key="5">
    <source>
        <dbReference type="ARBA" id="ARBA00093456"/>
    </source>
</evidence>